<dbReference type="Gene3D" id="1.10.1200.10">
    <property type="entry name" value="ACP-like"/>
    <property type="match status" value="1"/>
</dbReference>
<reference evidence="3 4" key="1">
    <citation type="submission" date="2020-08" db="EMBL/GenBank/DDBJ databases">
        <title>Genomic Encyclopedia of Type Strains, Phase III (KMG-III): the genomes of soil and plant-associated and newly described type strains.</title>
        <authorList>
            <person name="Whitman W."/>
        </authorList>
    </citation>
    <scope>NUCLEOTIDE SEQUENCE [LARGE SCALE GENOMIC DNA]</scope>
    <source>
        <strain evidence="3 4">CECT 8577</strain>
    </source>
</reference>
<protein>
    <submittedName>
        <fullName evidence="3">Acyl carrier protein</fullName>
    </submittedName>
</protein>
<accession>A0A839S4S4</accession>
<organism evidence="3 4">
    <name type="scientific">Prauserella isguenensis</name>
    <dbReference type="NCBI Taxonomy" id="1470180"/>
    <lineage>
        <taxon>Bacteria</taxon>
        <taxon>Bacillati</taxon>
        <taxon>Actinomycetota</taxon>
        <taxon>Actinomycetes</taxon>
        <taxon>Pseudonocardiales</taxon>
        <taxon>Pseudonocardiaceae</taxon>
        <taxon>Prauserella</taxon>
    </lineage>
</organism>
<dbReference type="InterPro" id="IPR009081">
    <property type="entry name" value="PP-bd_ACP"/>
</dbReference>
<dbReference type="RefSeq" id="WP_183658592.1">
    <property type="nucleotide sequence ID" value="NZ_JACHWU010000007.1"/>
</dbReference>
<dbReference type="InterPro" id="IPR036736">
    <property type="entry name" value="ACP-like_sf"/>
</dbReference>
<keyword evidence="4" id="KW-1185">Reference proteome</keyword>
<feature type="domain" description="Carrier" evidence="2">
    <location>
        <begin position="47"/>
        <end position="123"/>
    </location>
</feature>
<evidence type="ECO:0000313" key="4">
    <source>
        <dbReference type="Proteomes" id="UP000550714"/>
    </source>
</evidence>
<dbReference type="AlphaFoldDB" id="A0A839S4S4"/>
<feature type="region of interest" description="Disordered" evidence="1">
    <location>
        <begin position="1"/>
        <end position="24"/>
    </location>
</feature>
<comment type="caution">
    <text evidence="3">The sequence shown here is derived from an EMBL/GenBank/DDBJ whole genome shotgun (WGS) entry which is preliminary data.</text>
</comment>
<evidence type="ECO:0000256" key="1">
    <source>
        <dbReference type="SAM" id="MobiDB-lite"/>
    </source>
</evidence>
<dbReference type="EMBL" id="JACHWU010000007">
    <property type="protein sequence ID" value="MBB3053101.1"/>
    <property type="molecule type" value="Genomic_DNA"/>
</dbReference>
<dbReference type="Pfam" id="PF00550">
    <property type="entry name" value="PP-binding"/>
    <property type="match status" value="1"/>
</dbReference>
<name>A0A839S4S4_9PSEU</name>
<dbReference type="SUPFAM" id="SSF47336">
    <property type="entry name" value="ACP-like"/>
    <property type="match status" value="1"/>
</dbReference>
<evidence type="ECO:0000259" key="2">
    <source>
        <dbReference type="PROSITE" id="PS50075"/>
    </source>
</evidence>
<sequence length="125" mass="13385">MTGTDQSRRHAANVAANQQAGRHTKLQIAINDENNPEGGHYMVAPTATREAIEQMVLEVFTEQGACADRIDPTALLSLIGIDSLGIAEVAVVMNDKFDLEIGLYDLEGVTSLQTLLAVVFDKAGC</sequence>
<dbReference type="PROSITE" id="PS50075">
    <property type="entry name" value="CARRIER"/>
    <property type="match status" value="1"/>
</dbReference>
<dbReference type="Proteomes" id="UP000550714">
    <property type="component" value="Unassembled WGS sequence"/>
</dbReference>
<proteinExistence type="predicted"/>
<gene>
    <name evidence="3" type="ORF">FHS23_004144</name>
</gene>
<evidence type="ECO:0000313" key="3">
    <source>
        <dbReference type="EMBL" id="MBB3053101.1"/>
    </source>
</evidence>